<name>A0A238Y658_9FLAO</name>
<dbReference type="InterPro" id="IPR013785">
    <property type="entry name" value="Aldolase_TIM"/>
</dbReference>
<dbReference type="EMBL" id="FZNX01000004">
    <property type="protein sequence ID" value="SNR66756.1"/>
    <property type="molecule type" value="Genomic_DNA"/>
</dbReference>
<dbReference type="EC" id="4.1.2.4" evidence="3"/>
<organism evidence="4 5">
    <name type="scientific">Lutibacter flavus</name>
    <dbReference type="NCBI Taxonomy" id="691689"/>
    <lineage>
        <taxon>Bacteria</taxon>
        <taxon>Pseudomonadati</taxon>
        <taxon>Bacteroidota</taxon>
        <taxon>Flavobacteriia</taxon>
        <taxon>Flavobacteriales</taxon>
        <taxon>Flavobacteriaceae</taxon>
        <taxon>Lutibacter</taxon>
    </lineage>
</organism>
<dbReference type="PIRSF" id="PIRSF001357">
    <property type="entry name" value="DeoC"/>
    <property type="match status" value="1"/>
</dbReference>
<dbReference type="RefSeq" id="WP_089378628.1">
    <property type="nucleotide sequence ID" value="NZ_FZNX01000004.1"/>
</dbReference>
<evidence type="ECO:0000313" key="5">
    <source>
        <dbReference type="Proteomes" id="UP000198412"/>
    </source>
</evidence>
<dbReference type="GO" id="GO:0016052">
    <property type="term" value="P:carbohydrate catabolic process"/>
    <property type="evidence" value="ECO:0007669"/>
    <property type="project" value="TreeGrafter"/>
</dbReference>
<dbReference type="PANTHER" id="PTHR10889">
    <property type="entry name" value="DEOXYRIBOSE-PHOSPHATE ALDOLASE"/>
    <property type="match status" value="1"/>
</dbReference>
<keyword evidence="5" id="KW-1185">Reference proteome</keyword>
<proteinExistence type="predicted"/>
<evidence type="ECO:0000313" key="4">
    <source>
        <dbReference type="EMBL" id="SNR66756.1"/>
    </source>
</evidence>
<dbReference type="GO" id="GO:0004139">
    <property type="term" value="F:deoxyribose-phosphate aldolase activity"/>
    <property type="evidence" value="ECO:0007669"/>
    <property type="project" value="UniProtKB-UniRule"/>
</dbReference>
<dbReference type="Gene3D" id="3.20.20.70">
    <property type="entry name" value="Aldolase class I"/>
    <property type="match status" value="1"/>
</dbReference>
<dbReference type="SMART" id="SM01133">
    <property type="entry name" value="DeoC"/>
    <property type="match status" value="1"/>
</dbReference>
<evidence type="ECO:0000256" key="1">
    <source>
        <dbReference type="ARBA" id="ARBA00022490"/>
    </source>
</evidence>
<dbReference type="GO" id="GO:0005737">
    <property type="term" value="C:cytoplasm"/>
    <property type="evidence" value="ECO:0007669"/>
    <property type="project" value="InterPro"/>
</dbReference>
<protein>
    <recommendedName>
        <fullName evidence="3">Deoxyribose-phosphate aldolase</fullName>
        <ecNumber evidence="3">4.1.2.4</ecNumber>
    </recommendedName>
</protein>
<accession>A0A238Y658</accession>
<keyword evidence="2" id="KW-0704">Schiff base</keyword>
<keyword evidence="1" id="KW-0963">Cytoplasm</keyword>
<dbReference type="InterPro" id="IPR002915">
    <property type="entry name" value="DeoC/FbaB/LacD_aldolase"/>
</dbReference>
<evidence type="ECO:0000256" key="2">
    <source>
        <dbReference type="ARBA" id="ARBA00023270"/>
    </source>
</evidence>
<dbReference type="AlphaFoldDB" id="A0A238Y658"/>
<evidence type="ECO:0000256" key="3">
    <source>
        <dbReference type="NCBIfam" id="TIGR00126"/>
    </source>
</evidence>
<reference evidence="5" key="1">
    <citation type="submission" date="2017-06" db="EMBL/GenBank/DDBJ databases">
        <authorList>
            <person name="Varghese N."/>
            <person name="Submissions S."/>
        </authorList>
    </citation>
    <scope>NUCLEOTIDE SEQUENCE [LARGE SCALE GENOMIC DNA]</scope>
    <source>
        <strain evidence="5">DSM 27993</strain>
    </source>
</reference>
<dbReference type="OrthoDB" id="9778711at2"/>
<sequence length="247" mass="27064">MDINQYLDSTYLKTAEQANISESETKQNVIDLVNEAIENNFKLAMIRPKFVAMARDMVKEANSNTLIGTVIGFHEGTNDTNLKLAEAQQAINDDVDELDYVVNYNAFKEGKINLVKAEVYKGTKLALDNNKVAKWIIEIAALTNEEIVALTQLIRDVVLENFGEENAADVFVKSSTGFFKTEGGKPNGATFEAMELIVENANPLPAKAAGGVRNYEDAVKMVEMGVTRIGTSSAKAIIEGKISKEGY</sequence>
<gene>
    <name evidence="4" type="ORF">SAMN04488111_2329</name>
</gene>
<dbReference type="GO" id="GO:0009264">
    <property type="term" value="P:deoxyribonucleotide catabolic process"/>
    <property type="evidence" value="ECO:0007669"/>
    <property type="project" value="UniProtKB-UniRule"/>
</dbReference>
<dbReference type="InterPro" id="IPR011343">
    <property type="entry name" value="DeoC"/>
</dbReference>
<dbReference type="PANTHER" id="PTHR10889:SF1">
    <property type="entry name" value="DEOXYRIBOSE-PHOSPHATE ALDOLASE"/>
    <property type="match status" value="1"/>
</dbReference>
<dbReference type="SUPFAM" id="SSF51569">
    <property type="entry name" value="Aldolase"/>
    <property type="match status" value="1"/>
</dbReference>
<dbReference type="Proteomes" id="UP000198412">
    <property type="component" value="Unassembled WGS sequence"/>
</dbReference>
<dbReference type="NCBIfam" id="TIGR00126">
    <property type="entry name" value="deoC"/>
    <property type="match status" value="1"/>
</dbReference>